<evidence type="ECO:0000259" key="1">
    <source>
        <dbReference type="PROSITE" id="PS50043"/>
    </source>
</evidence>
<dbReference type="InterPro" id="IPR000792">
    <property type="entry name" value="Tscrpt_reg_LuxR_C"/>
</dbReference>
<dbReference type="SMART" id="SM00421">
    <property type="entry name" value="HTH_LUXR"/>
    <property type="match status" value="1"/>
</dbReference>
<sequence length="874" mass="94892">MRRPAHTVAWSGHDVAADLAQAVLEVTRTHSAALTLPGLWDADQVLEKLGQETTVLHIDGAITGGANDCPLIVALLAEGIVAEAPPPEAVGDHLRRWAKDAGQREDRLPLVVLESAEHLDTSGEQTLLQLTRQGLLRLVVLLPTQTHIPEFLRALEETGRLTELSPEAVTEPLMASALQRRLGGAVSAAARQRISALSGGHRVLIERILTAAETSGVLHRDGRIWMWATDETPVHQALAQHSAELLSGLTDQEQELLIVLAGAGSLPERWACAHFGEDVVLSLRRQAILAADLVQQQGYLDLKLLPEAIAYALRVRLGTTELTRLWYKIGQHIPAADGGPASQAALTWWAALAGEQLDAAVAEQASRLCIVRSWYHHVADIVAAAEEITPTLRAAWARAELALGHVGQAVAQLEQLITSLTEEPRPGSPEAEAQRQGIILARRLQIFHPERAEPLLAGLLASGEAGHAHHLERVLNLPVEEDPETWLRELVTARASGVWDEAICAQLWLATRLGLRQHPNLGRLLLASLLDDLIREGGHPDVEDAAAAVLLLISMGHDWHTDLLRVDLQAWSRKPVTSPMLAGVADLVTSIVSMQHDRMVTAHAHAVSALAAFEVADTYGLERFGSSLVAATASYVDPELSAAAHHDHRTRILPKSAPGLPWVRLLSQGFALIGSGPPRHEVAAALAQLGREASDAEEWNQEQQILLLSMLGGNPDAAKQALTAVWAQQPGRTRMVHLLATNLLDLTDREALQAAQTLITAGAPFFGLSIIAARWTRRAQMERSVRVETVRTVLTLRQQATERSELLESFEDLELDDRERAVVAGLLQGRSTQAIARRLNLSPRTVEAAISALLQRFGCENRVELISLDLLSAD</sequence>
<protein>
    <submittedName>
        <fullName evidence="2">DNA-binding NarL/FixJ family response regulator</fullName>
    </submittedName>
</protein>
<dbReference type="Pfam" id="PF00196">
    <property type="entry name" value="GerE"/>
    <property type="match status" value="1"/>
</dbReference>
<dbReference type="EMBL" id="JACIBT010000002">
    <property type="protein sequence ID" value="MBB3667586.1"/>
    <property type="molecule type" value="Genomic_DNA"/>
</dbReference>
<name>A0A7W5TQ12_9MICC</name>
<evidence type="ECO:0000313" key="3">
    <source>
        <dbReference type="Proteomes" id="UP000547528"/>
    </source>
</evidence>
<keyword evidence="2" id="KW-0238">DNA-binding</keyword>
<dbReference type="SUPFAM" id="SSF46894">
    <property type="entry name" value="C-terminal effector domain of the bipartite response regulators"/>
    <property type="match status" value="1"/>
</dbReference>
<dbReference type="AlphaFoldDB" id="A0A7W5TQ12"/>
<feature type="domain" description="HTH luxR-type" evidence="1">
    <location>
        <begin position="808"/>
        <end position="873"/>
    </location>
</feature>
<proteinExistence type="predicted"/>
<gene>
    <name evidence="2" type="ORF">FHX47_001205</name>
</gene>
<evidence type="ECO:0000313" key="2">
    <source>
        <dbReference type="EMBL" id="MBB3667586.1"/>
    </source>
</evidence>
<comment type="caution">
    <text evidence="2">The sequence shown here is derived from an EMBL/GenBank/DDBJ whole genome shotgun (WGS) entry which is preliminary data.</text>
</comment>
<dbReference type="InterPro" id="IPR016032">
    <property type="entry name" value="Sig_transdc_resp-reg_C-effctor"/>
</dbReference>
<dbReference type="PROSITE" id="PS50043">
    <property type="entry name" value="HTH_LUXR_2"/>
    <property type="match status" value="1"/>
</dbReference>
<dbReference type="GO" id="GO:0006355">
    <property type="term" value="P:regulation of DNA-templated transcription"/>
    <property type="evidence" value="ECO:0007669"/>
    <property type="project" value="InterPro"/>
</dbReference>
<keyword evidence="3" id="KW-1185">Reference proteome</keyword>
<accession>A0A7W5TQ12</accession>
<dbReference type="InterPro" id="IPR036388">
    <property type="entry name" value="WH-like_DNA-bd_sf"/>
</dbReference>
<dbReference type="Proteomes" id="UP000547528">
    <property type="component" value="Unassembled WGS sequence"/>
</dbReference>
<dbReference type="RefSeq" id="WP_183358002.1">
    <property type="nucleotide sequence ID" value="NZ_BAABKR010000001.1"/>
</dbReference>
<dbReference type="Gene3D" id="1.10.10.10">
    <property type="entry name" value="Winged helix-like DNA-binding domain superfamily/Winged helix DNA-binding domain"/>
    <property type="match status" value="1"/>
</dbReference>
<reference evidence="2 3" key="1">
    <citation type="submission" date="2020-08" db="EMBL/GenBank/DDBJ databases">
        <title>Sequencing the genomes of 1000 actinobacteria strains.</title>
        <authorList>
            <person name="Klenk H.-P."/>
        </authorList>
    </citation>
    <scope>NUCLEOTIDE SEQUENCE [LARGE SCALE GENOMIC DNA]</scope>
    <source>
        <strain evidence="2 3">DSM 28238</strain>
    </source>
</reference>
<dbReference type="CDD" id="cd06170">
    <property type="entry name" value="LuxR_C_like"/>
    <property type="match status" value="1"/>
</dbReference>
<dbReference type="PROSITE" id="PS00622">
    <property type="entry name" value="HTH_LUXR_1"/>
    <property type="match status" value="1"/>
</dbReference>
<dbReference type="GO" id="GO:0003677">
    <property type="term" value="F:DNA binding"/>
    <property type="evidence" value="ECO:0007669"/>
    <property type="project" value="UniProtKB-KW"/>
</dbReference>
<organism evidence="2 3">
    <name type="scientific">Garicola koreensis</name>
    <dbReference type="NCBI Taxonomy" id="1262554"/>
    <lineage>
        <taxon>Bacteria</taxon>
        <taxon>Bacillati</taxon>
        <taxon>Actinomycetota</taxon>
        <taxon>Actinomycetes</taxon>
        <taxon>Micrococcales</taxon>
        <taxon>Micrococcaceae</taxon>
        <taxon>Garicola</taxon>
    </lineage>
</organism>